<sequence length="348" mass="37611">MGKSVGHTSSVCRRLKVTENRSLATLKDIGFIIEFYLMDVFIVVCELNALATFDDISGGSSNRNVMPNDYSGLVWTNAVIVNDIAISSVGCTGYCLIVINSPMVIRPDNGTTFILNSCILGAPLGDQNATIKAYYFATLLNTTTVSLTLNQSMTFAPDWPSVTSVTFESNMGLTVDNISVTLQDTCASVCELNALATFDGISGGSSNQNVMQSDYRGLIWTNANFINAISIPNAGCTGYCLIVKNEPLIIQANNGTTFILNSCILGAPLGDQNITIKAYYFGMLLITTTVSLILNQSMIFAPDWYRVTVVTFESSIALTVDNISVTLQETCASGEYFIQFETHLTFSA</sequence>
<gene>
    <name evidence="1" type="ORF">GPM918_LOCUS12040</name>
    <name evidence="2" type="ORF">SRO942_LOCUS12041</name>
</gene>
<protein>
    <submittedName>
        <fullName evidence="1">Uncharacterized protein</fullName>
    </submittedName>
</protein>
<evidence type="ECO:0000313" key="1">
    <source>
        <dbReference type="EMBL" id="CAF0967170.1"/>
    </source>
</evidence>
<evidence type="ECO:0000313" key="2">
    <source>
        <dbReference type="EMBL" id="CAF3740605.1"/>
    </source>
</evidence>
<proteinExistence type="predicted"/>
<comment type="caution">
    <text evidence="1">The sequence shown here is derived from an EMBL/GenBank/DDBJ whole genome shotgun (WGS) entry which is preliminary data.</text>
</comment>
<dbReference type="EMBL" id="CAJNOQ010002586">
    <property type="protein sequence ID" value="CAF0967170.1"/>
    <property type="molecule type" value="Genomic_DNA"/>
</dbReference>
<dbReference type="Proteomes" id="UP000681722">
    <property type="component" value="Unassembled WGS sequence"/>
</dbReference>
<evidence type="ECO:0000313" key="3">
    <source>
        <dbReference type="Proteomes" id="UP000663829"/>
    </source>
</evidence>
<accession>A0A814EF98</accession>
<name>A0A814EF98_9BILA</name>
<dbReference type="Proteomes" id="UP000663829">
    <property type="component" value="Unassembled WGS sequence"/>
</dbReference>
<organism evidence="1 3">
    <name type="scientific">Didymodactylos carnosus</name>
    <dbReference type="NCBI Taxonomy" id="1234261"/>
    <lineage>
        <taxon>Eukaryota</taxon>
        <taxon>Metazoa</taxon>
        <taxon>Spiralia</taxon>
        <taxon>Gnathifera</taxon>
        <taxon>Rotifera</taxon>
        <taxon>Eurotatoria</taxon>
        <taxon>Bdelloidea</taxon>
        <taxon>Philodinida</taxon>
        <taxon>Philodinidae</taxon>
        <taxon>Didymodactylos</taxon>
    </lineage>
</organism>
<dbReference type="AlphaFoldDB" id="A0A814EF98"/>
<reference evidence="1" key="1">
    <citation type="submission" date="2021-02" db="EMBL/GenBank/DDBJ databases">
        <authorList>
            <person name="Nowell W R."/>
        </authorList>
    </citation>
    <scope>NUCLEOTIDE SEQUENCE</scope>
</reference>
<dbReference type="EMBL" id="CAJOBC010002586">
    <property type="protein sequence ID" value="CAF3740605.1"/>
    <property type="molecule type" value="Genomic_DNA"/>
</dbReference>
<dbReference type="OrthoDB" id="10061742at2759"/>
<keyword evidence="3" id="KW-1185">Reference proteome</keyword>